<organism evidence="3 4">
    <name type="scientific">Prosthecobacter dejongeii</name>
    <dbReference type="NCBI Taxonomy" id="48465"/>
    <lineage>
        <taxon>Bacteria</taxon>
        <taxon>Pseudomonadati</taxon>
        <taxon>Verrucomicrobiota</taxon>
        <taxon>Verrucomicrobiia</taxon>
        <taxon>Verrucomicrobiales</taxon>
        <taxon>Verrucomicrobiaceae</taxon>
        <taxon>Prosthecobacter</taxon>
    </lineage>
</organism>
<comment type="caution">
    <text evidence="3">The sequence shown here is derived from an EMBL/GenBank/DDBJ whole genome shotgun (WGS) entry which is preliminary data.</text>
</comment>
<evidence type="ECO:0000313" key="4">
    <source>
        <dbReference type="Proteomes" id="UP000534294"/>
    </source>
</evidence>
<feature type="compositionally biased region" description="Low complexity" evidence="1">
    <location>
        <begin position="59"/>
        <end position="75"/>
    </location>
</feature>
<feature type="chain" id="PRO_5030787369" evidence="2">
    <location>
        <begin position="18"/>
        <end position="100"/>
    </location>
</feature>
<dbReference type="EMBL" id="JACHIF010000004">
    <property type="protein sequence ID" value="MBB5037947.1"/>
    <property type="molecule type" value="Genomic_DNA"/>
</dbReference>
<evidence type="ECO:0000256" key="1">
    <source>
        <dbReference type="SAM" id="MobiDB-lite"/>
    </source>
</evidence>
<accession>A0A7W7YL14</accession>
<evidence type="ECO:0000313" key="3">
    <source>
        <dbReference type="EMBL" id="MBB5037947.1"/>
    </source>
</evidence>
<evidence type="ECO:0000256" key="2">
    <source>
        <dbReference type="SAM" id="SignalP"/>
    </source>
</evidence>
<feature type="signal peptide" evidence="2">
    <location>
        <begin position="1"/>
        <end position="17"/>
    </location>
</feature>
<dbReference type="RefSeq" id="WP_184208317.1">
    <property type="nucleotide sequence ID" value="NZ_JACHIF010000004.1"/>
</dbReference>
<protein>
    <submittedName>
        <fullName evidence="3">Uncharacterized protein</fullName>
    </submittedName>
</protein>
<keyword evidence="2" id="KW-0732">Signal</keyword>
<reference evidence="3 4" key="1">
    <citation type="submission" date="2020-08" db="EMBL/GenBank/DDBJ databases">
        <title>Genomic Encyclopedia of Type Strains, Phase IV (KMG-IV): sequencing the most valuable type-strain genomes for metagenomic binning, comparative biology and taxonomic classification.</title>
        <authorList>
            <person name="Goeker M."/>
        </authorList>
    </citation>
    <scope>NUCLEOTIDE SEQUENCE [LARGE SCALE GENOMIC DNA]</scope>
    <source>
        <strain evidence="3 4">DSM 12251</strain>
    </source>
</reference>
<name>A0A7W7YL14_9BACT</name>
<sequence length="100" mass="10402">MRLSCLLLAASAALTLASCGTGGRVDASYPTVAELDRLDTQWGLPARTSRGAPKRTYQYSAPTPTYGAPAASSAPSAPPREVLNTPPPDIKPVPLDPALR</sequence>
<feature type="compositionally biased region" description="Pro residues" evidence="1">
    <location>
        <begin position="85"/>
        <end position="100"/>
    </location>
</feature>
<keyword evidence="4" id="KW-1185">Reference proteome</keyword>
<feature type="region of interest" description="Disordered" evidence="1">
    <location>
        <begin position="44"/>
        <end position="100"/>
    </location>
</feature>
<proteinExistence type="predicted"/>
<dbReference type="PROSITE" id="PS51257">
    <property type="entry name" value="PROKAR_LIPOPROTEIN"/>
    <property type="match status" value="1"/>
</dbReference>
<dbReference type="Proteomes" id="UP000534294">
    <property type="component" value="Unassembled WGS sequence"/>
</dbReference>
<gene>
    <name evidence="3" type="ORF">HNQ64_002205</name>
</gene>
<dbReference type="AlphaFoldDB" id="A0A7W7YL14"/>